<name>A0ABQ9VDT9_SAGOE</name>
<sequence length="528" mass="60719">MLFLHSRSLAINLTNCKYESVRQAAHKCGLKEVGEEEEWTVYWTDCTASLDRVVEMKRFQHGLDSRKSSTGLRANHDAQKPFDQALSSHSYGDFQSYRRQQKARTYICKPDSGCQGHGIFITQNPWEIKPGEHMICQQYISKVKDASGPSASPNPQQWAASSLRKPERKLPFLIDGFKFDMRIYVLITSCDPLRIFMYEEGLARFATTPYVEPSHTDLYLSGGTCACFEILGFDILLDHKLKPWLLEVNHSPSFTTDSRLDQEVKDALLCDAMTLVNLRACDKRKVMEEEKRQVKERLFQCHQQPRESRKEKTEPSQGAMLDQEQYKDSYLGKYRCIYPGPDTEKYACFFKHNGSLFQETAASKAREECARQELEEICLKQEQQNSGTKRQKAEDQNQGESAGEKSQPRPGLQSLSTCLVYRNHNWEKKLLPGQLDTMRPQEIVEEEELERLKALLQREMLIRSLGIVEQLTSLQHPGPQGQKKLHECRVMGLNPRCGPGLKAIQETKSPFLRRAEYPSHRLSPSEDR</sequence>
<proteinExistence type="predicted"/>
<dbReference type="Pfam" id="PF03133">
    <property type="entry name" value="TTL"/>
    <property type="match status" value="3"/>
</dbReference>
<feature type="region of interest" description="Disordered" evidence="4">
    <location>
        <begin position="382"/>
        <end position="412"/>
    </location>
</feature>
<dbReference type="PANTHER" id="PTHR12241:SF91">
    <property type="entry name" value="TUBULIN POLYGLUTAMYLASE TTLL13"/>
    <property type="match status" value="1"/>
</dbReference>
<organism evidence="5 6">
    <name type="scientific">Saguinus oedipus</name>
    <name type="common">Cotton-top tamarin</name>
    <name type="synonym">Oedipomidas oedipus</name>
    <dbReference type="NCBI Taxonomy" id="9490"/>
    <lineage>
        <taxon>Eukaryota</taxon>
        <taxon>Metazoa</taxon>
        <taxon>Chordata</taxon>
        <taxon>Craniata</taxon>
        <taxon>Vertebrata</taxon>
        <taxon>Euteleostomi</taxon>
        <taxon>Mammalia</taxon>
        <taxon>Eutheria</taxon>
        <taxon>Euarchontoglires</taxon>
        <taxon>Primates</taxon>
        <taxon>Haplorrhini</taxon>
        <taxon>Platyrrhini</taxon>
        <taxon>Cebidae</taxon>
        <taxon>Callitrichinae</taxon>
        <taxon>Saguinus</taxon>
    </lineage>
</organism>
<evidence type="ECO:0000313" key="5">
    <source>
        <dbReference type="EMBL" id="KAK2107503.1"/>
    </source>
</evidence>
<keyword evidence="2" id="KW-0547">Nucleotide-binding</keyword>
<dbReference type="EMBL" id="JASSZA010000006">
    <property type="protein sequence ID" value="KAK2107503.1"/>
    <property type="molecule type" value="Genomic_DNA"/>
</dbReference>
<dbReference type="InterPro" id="IPR004344">
    <property type="entry name" value="TTL/TTLL_fam"/>
</dbReference>
<gene>
    <name evidence="5" type="primary">TTLL13</name>
    <name evidence="5" type="ORF">P7K49_012668</name>
</gene>
<feature type="compositionally biased region" description="Basic and acidic residues" evidence="4">
    <location>
        <begin position="513"/>
        <end position="528"/>
    </location>
</feature>
<evidence type="ECO:0000256" key="3">
    <source>
        <dbReference type="ARBA" id="ARBA00022840"/>
    </source>
</evidence>
<evidence type="ECO:0000313" key="6">
    <source>
        <dbReference type="Proteomes" id="UP001266305"/>
    </source>
</evidence>
<dbReference type="Proteomes" id="UP001266305">
    <property type="component" value="Unassembled WGS sequence"/>
</dbReference>
<feature type="compositionally biased region" description="Basic and acidic residues" evidence="4">
    <location>
        <begin position="302"/>
        <end position="314"/>
    </location>
</feature>
<reference evidence="5 6" key="1">
    <citation type="submission" date="2023-05" db="EMBL/GenBank/DDBJ databases">
        <title>B98-5 Cell Line De Novo Hybrid Assembly: An Optical Mapping Approach.</title>
        <authorList>
            <person name="Kananen K."/>
            <person name="Auerbach J.A."/>
            <person name="Kautto E."/>
            <person name="Blachly J.S."/>
        </authorList>
    </citation>
    <scope>NUCLEOTIDE SEQUENCE [LARGE SCALE GENOMIC DNA]</scope>
    <source>
        <strain evidence="5">B95-8</strain>
        <tissue evidence="5">Cell line</tissue>
    </source>
</reference>
<accession>A0ABQ9VDT9</accession>
<dbReference type="PROSITE" id="PS51221">
    <property type="entry name" value="TTL"/>
    <property type="match status" value="1"/>
</dbReference>
<dbReference type="SUPFAM" id="SSF56059">
    <property type="entry name" value="Glutathione synthetase ATP-binding domain-like"/>
    <property type="match status" value="1"/>
</dbReference>
<protein>
    <submittedName>
        <fullName evidence="5">Tubulin polyglutamylase ttll13P</fullName>
    </submittedName>
</protein>
<keyword evidence="6" id="KW-1185">Reference proteome</keyword>
<comment type="caution">
    <text evidence="5">The sequence shown here is derived from an EMBL/GenBank/DDBJ whole genome shotgun (WGS) entry which is preliminary data.</text>
</comment>
<dbReference type="PANTHER" id="PTHR12241">
    <property type="entry name" value="TUBULIN POLYGLUTAMYLASE"/>
    <property type="match status" value="1"/>
</dbReference>
<keyword evidence="1" id="KW-0436">Ligase</keyword>
<evidence type="ECO:0000256" key="4">
    <source>
        <dbReference type="SAM" id="MobiDB-lite"/>
    </source>
</evidence>
<evidence type="ECO:0000256" key="1">
    <source>
        <dbReference type="ARBA" id="ARBA00022598"/>
    </source>
</evidence>
<evidence type="ECO:0000256" key="2">
    <source>
        <dbReference type="ARBA" id="ARBA00022741"/>
    </source>
</evidence>
<feature type="region of interest" description="Disordered" evidence="4">
    <location>
        <begin position="508"/>
        <end position="528"/>
    </location>
</feature>
<keyword evidence="3" id="KW-0067">ATP-binding</keyword>
<feature type="region of interest" description="Disordered" evidence="4">
    <location>
        <begin position="302"/>
        <end position="323"/>
    </location>
</feature>
<dbReference type="Gene3D" id="3.30.470.20">
    <property type="entry name" value="ATP-grasp fold, B domain"/>
    <property type="match status" value="2"/>
</dbReference>